<keyword evidence="3" id="KW-0804">Transcription</keyword>
<dbReference type="Pfam" id="PF00532">
    <property type="entry name" value="Peripla_BP_1"/>
    <property type="match status" value="1"/>
</dbReference>
<accession>A0ABW6AHW2</accession>
<dbReference type="RefSeq" id="WP_381501272.1">
    <property type="nucleotide sequence ID" value="NZ_JBHUOM010000006.1"/>
</dbReference>
<reference evidence="6" key="1">
    <citation type="journal article" date="2019" name="Int. J. Syst. Evol. Microbiol.">
        <title>The Global Catalogue of Microorganisms (GCM) 10K type strain sequencing project: providing services to taxonomists for standard genome sequencing and annotation.</title>
        <authorList>
            <consortium name="The Broad Institute Genomics Platform"/>
            <consortium name="The Broad Institute Genome Sequencing Center for Infectious Disease"/>
            <person name="Wu L."/>
            <person name="Ma J."/>
        </authorList>
    </citation>
    <scope>NUCLEOTIDE SEQUENCE [LARGE SCALE GENOMIC DNA]</scope>
    <source>
        <strain evidence="6">KCTC 52490</strain>
    </source>
</reference>
<dbReference type="InterPro" id="IPR010982">
    <property type="entry name" value="Lambda_DNA-bd_dom_sf"/>
</dbReference>
<keyword evidence="1" id="KW-0805">Transcription regulation</keyword>
<dbReference type="Proteomes" id="UP001597512">
    <property type="component" value="Unassembled WGS sequence"/>
</dbReference>
<dbReference type="GO" id="GO:0003677">
    <property type="term" value="F:DNA binding"/>
    <property type="evidence" value="ECO:0007669"/>
    <property type="project" value="UniProtKB-KW"/>
</dbReference>
<dbReference type="Pfam" id="PF00356">
    <property type="entry name" value="LacI"/>
    <property type="match status" value="1"/>
</dbReference>
<name>A0ABW6AHW2_9BACT</name>
<dbReference type="Gene3D" id="3.40.50.2300">
    <property type="match status" value="2"/>
</dbReference>
<dbReference type="CDD" id="cd01392">
    <property type="entry name" value="HTH_LacI"/>
    <property type="match status" value="1"/>
</dbReference>
<dbReference type="PROSITE" id="PS50932">
    <property type="entry name" value="HTH_LACI_2"/>
    <property type="match status" value="1"/>
</dbReference>
<feature type="domain" description="HTH lacI-type" evidence="4">
    <location>
        <begin position="5"/>
        <end position="59"/>
    </location>
</feature>
<dbReference type="InterPro" id="IPR000843">
    <property type="entry name" value="HTH_LacI"/>
</dbReference>
<keyword evidence="6" id="KW-1185">Reference proteome</keyword>
<evidence type="ECO:0000256" key="2">
    <source>
        <dbReference type="ARBA" id="ARBA00023125"/>
    </source>
</evidence>
<protein>
    <submittedName>
        <fullName evidence="5">LacI family DNA-binding transcriptional regulator</fullName>
    </submittedName>
</protein>
<gene>
    <name evidence="5" type="ORF">ACFS25_13105</name>
</gene>
<keyword evidence="2 5" id="KW-0238">DNA-binding</keyword>
<proteinExistence type="predicted"/>
<dbReference type="InterPro" id="IPR028082">
    <property type="entry name" value="Peripla_BP_I"/>
</dbReference>
<evidence type="ECO:0000256" key="3">
    <source>
        <dbReference type="ARBA" id="ARBA00023163"/>
    </source>
</evidence>
<dbReference type="CDD" id="cd06267">
    <property type="entry name" value="PBP1_LacI_sugar_binding-like"/>
    <property type="match status" value="1"/>
</dbReference>
<dbReference type="SUPFAM" id="SSF53822">
    <property type="entry name" value="Periplasmic binding protein-like I"/>
    <property type="match status" value="1"/>
</dbReference>
<dbReference type="Gene3D" id="1.10.260.40">
    <property type="entry name" value="lambda repressor-like DNA-binding domains"/>
    <property type="match status" value="1"/>
</dbReference>
<evidence type="ECO:0000259" key="4">
    <source>
        <dbReference type="PROSITE" id="PS50932"/>
    </source>
</evidence>
<organism evidence="5 6">
    <name type="scientific">Spirosoma flavum</name>
    <dbReference type="NCBI Taxonomy" id="2048557"/>
    <lineage>
        <taxon>Bacteria</taxon>
        <taxon>Pseudomonadati</taxon>
        <taxon>Bacteroidota</taxon>
        <taxon>Cytophagia</taxon>
        <taxon>Cytophagales</taxon>
        <taxon>Cytophagaceae</taxon>
        <taxon>Spirosoma</taxon>
    </lineage>
</organism>
<evidence type="ECO:0000256" key="1">
    <source>
        <dbReference type="ARBA" id="ARBA00023015"/>
    </source>
</evidence>
<comment type="caution">
    <text evidence="5">The sequence shown here is derived from an EMBL/GenBank/DDBJ whole genome shotgun (WGS) entry which is preliminary data.</text>
</comment>
<dbReference type="PANTHER" id="PTHR30146">
    <property type="entry name" value="LACI-RELATED TRANSCRIPTIONAL REPRESSOR"/>
    <property type="match status" value="1"/>
</dbReference>
<dbReference type="InterPro" id="IPR001761">
    <property type="entry name" value="Peripla_BP/Lac1_sug-bd_dom"/>
</dbReference>
<evidence type="ECO:0000313" key="6">
    <source>
        <dbReference type="Proteomes" id="UP001597512"/>
    </source>
</evidence>
<dbReference type="SMART" id="SM00354">
    <property type="entry name" value="HTH_LACI"/>
    <property type="match status" value="1"/>
</dbReference>
<evidence type="ECO:0000313" key="5">
    <source>
        <dbReference type="EMBL" id="MFD2934727.1"/>
    </source>
</evidence>
<dbReference type="SUPFAM" id="SSF47413">
    <property type="entry name" value="lambda repressor-like DNA-binding domains"/>
    <property type="match status" value="1"/>
</dbReference>
<sequence>MKRRTTINDIAKELNITAATVSRALSNHPEISAKTKKTVQEAAKRLDYTQNQIASSLRSGKTHVIGVMIPTAEHPFFGSVIHGISNLASKNGYAVLIYQSNESYDYEVQGIKTFIGARVDGIIASLSKETSDYTHFLDAKKRNIPIVFFDRVNDDLGIPCVVIDDYQGAYFATEHLIKQGYRRIGHISGPQYIKAFNERLKGYVSALQANQIPFDPALVYQGNISIEAGKAGTRHLLSLESAPDAIFTVEDFTALGVLKELKEQSITVPGQFGLFGFSNELFSAHTSPALTTIDQQTVPMGEESFTLLHTMMETGRTDTMKIILDPIPIIRESALPKH</sequence>
<dbReference type="EMBL" id="JBHUOM010000006">
    <property type="protein sequence ID" value="MFD2934727.1"/>
    <property type="molecule type" value="Genomic_DNA"/>
</dbReference>
<dbReference type="PANTHER" id="PTHR30146:SF109">
    <property type="entry name" value="HTH-TYPE TRANSCRIPTIONAL REGULATOR GALS"/>
    <property type="match status" value="1"/>
</dbReference>